<dbReference type="EMBL" id="PDJK01000002">
    <property type="protein sequence ID" value="PFG49643.1"/>
    <property type="molecule type" value="Genomic_DNA"/>
</dbReference>
<feature type="domain" description="Histidine kinase/HSP90-like ATPase" evidence="11">
    <location>
        <begin position="299"/>
        <end position="395"/>
    </location>
</feature>
<evidence type="ECO:0000259" key="12">
    <source>
        <dbReference type="Pfam" id="PF07730"/>
    </source>
</evidence>
<dbReference type="Gene3D" id="1.20.5.1930">
    <property type="match status" value="1"/>
</dbReference>
<dbReference type="AlphaFoldDB" id="A0A2A9FFD3"/>
<comment type="caution">
    <text evidence="14">The sequence shown here is derived from an EMBL/GenBank/DDBJ whole genome shotgun (WGS) entry which is preliminary data.</text>
</comment>
<feature type="transmembrane region" description="Helical" evidence="10">
    <location>
        <begin position="41"/>
        <end position="58"/>
    </location>
</feature>
<protein>
    <recommendedName>
        <fullName evidence="2">histidine kinase</fullName>
        <ecNumber evidence="2">2.7.13.3</ecNumber>
    </recommendedName>
</protein>
<dbReference type="Pfam" id="PF07730">
    <property type="entry name" value="HisKA_3"/>
    <property type="match status" value="1"/>
</dbReference>
<proteinExistence type="predicted"/>
<dbReference type="Gene3D" id="3.30.565.10">
    <property type="entry name" value="Histidine kinase-like ATPase, C-terminal domain"/>
    <property type="match status" value="1"/>
</dbReference>
<feature type="domain" description="Signal transduction histidine kinase subgroup 3 dimerisation and phosphoacceptor" evidence="12">
    <location>
        <begin position="188"/>
        <end position="253"/>
    </location>
</feature>
<evidence type="ECO:0000256" key="9">
    <source>
        <dbReference type="SAM" id="MobiDB-lite"/>
    </source>
</evidence>
<feature type="domain" description="DUF7134" evidence="13">
    <location>
        <begin position="14"/>
        <end position="160"/>
    </location>
</feature>
<keyword evidence="10" id="KW-1133">Transmembrane helix</keyword>
<keyword evidence="10" id="KW-0472">Membrane</keyword>
<keyword evidence="4" id="KW-0808">Transferase</keyword>
<feature type="transmembrane region" description="Helical" evidence="10">
    <location>
        <begin position="65"/>
        <end position="81"/>
    </location>
</feature>
<feature type="region of interest" description="Disordered" evidence="9">
    <location>
        <begin position="395"/>
        <end position="415"/>
    </location>
</feature>
<dbReference type="Pfam" id="PF23539">
    <property type="entry name" value="DUF7134"/>
    <property type="match status" value="1"/>
</dbReference>
<comment type="catalytic activity">
    <reaction evidence="1">
        <text>ATP + protein L-histidine = ADP + protein N-phospho-L-histidine.</text>
        <dbReference type="EC" id="2.7.13.3"/>
    </reaction>
</comment>
<dbReference type="GO" id="GO:0016020">
    <property type="term" value="C:membrane"/>
    <property type="evidence" value="ECO:0007669"/>
    <property type="project" value="InterPro"/>
</dbReference>
<gene>
    <name evidence="14" type="ORF">ATK36_4805</name>
</gene>
<dbReference type="InterPro" id="IPR050482">
    <property type="entry name" value="Sensor_HK_TwoCompSys"/>
</dbReference>
<dbReference type="InterPro" id="IPR003594">
    <property type="entry name" value="HATPase_dom"/>
</dbReference>
<keyword evidence="3" id="KW-0597">Phosphoprotein</keyword>
<evidence type="ECO:0000256" key="6">
    <source>
        <dbReference type="ARBA" id="ARBA00022777"/>
    </source>
</evidence>
<dbReference type="RefSeq" id="WP_141544515.1">
    <property type="nucleotide sequence ID" value="NZ_JBIAKZ010000004.1"/>
</dbReference>
<dbReference type="Proteomes" id="UP000243542">
    <property type="component" value="Unassembled WGS sequence"/>
</dbReference>
<organism evidence="14 15">
    <name type="scientific">Amycolatopsis sulphurea</name>
    <dbReference type="NCBI Taxonomy" id="76022"/>
    <lineage>
        <taxon>Bacteria</taxon>
        <taxon>Bacillati</taxon>
        <taxon>Actinomycetota</taxon>
        <taxon>Actinomycetes</taxon>
        <taxon>Pseudonocardiales</taxon>
        <taxon>Pseudonocardiaceae</taxon>
        <taxon>Amycolatopsis</taxon>
    </lineage>
</organism>
<accession>A0A2A9FFD3</accession>
<evidence type="ECO:0000256" key="4">
    <source>
        <dbReference type="ARBA" id="ARBA00022679"/>
    </source>
</evidence>
<evidence type="ECO:0000256" key="5">
    <source>
        <dbReference type="ARBA" id="ARBA00022741"/>
    </source>
</evidence>
<dbReference type="InterPro" id="IPR055558">
    <property type="entry name" value="DUF7134"/>
</dbReference>
<keyword evidence="8" id="KW-0902">Two-component regulatory system</keyword>
<feature type="transmembrane region" description="Helical" evidence="10">
    <location>
        <begin position="12"/>
        <end position="35"/>
    </location>
</feature>
<feature type="transmembrane region" description="Helical" evidence="10">
    <location>
        <begin position="112"/>
        <end position="129"/>
    </location>
</feature>
<keyword evidence="7" id="KW-0067">ATP-binding</keyword>
<keyword evidence="10" id="KW-0812">Transmembrane</keyword>
<sequence>MRKLFAGTGVRSRVVDLLIVVLVVVLIGAGSLLSLLLSGPLWSAVLAIIVAMLLPIFARRRFPSQVMLFVLAVFAAQALLPSRYTGVLLPANLALTVLMYSVVVHGGRRRKWVLLFAAEVLYLIGAFFFGDGQTASTLFLVETATMVAAVAIGEVTRNRKRQLADAQERAIEAEEHRDALARTAVVEERARIAREMHDVVAHAVSTIVMQSEGARLLGERNPTAVDEALRTIGVTGREAVAELRRILGLLRGTENGTEPQPSAGALGDLVGKVRSAGLETRLVIEGEPEGVPPGAVLTTHRIVQEALTNVVKHAPPGARCTVTVHYGTPGDPHRTVVADIVNDGGHGPHAHPAEQARAGYGIRGMRERASMFGGDVTAQPQPDGGFQITAQLPLTTSPENQCGGPPQTAEVREGL</sequence>
<dbReference type="EC" id="2.7.13.3" evidence="2"/>
<dbReference type="SUPFAM" id="SSF55874">
    <property type="entry name" value="ATPase domain of HSP90 chaperone/DNA topoisomerase II/histidine kinase"/>
    <property type="match status" value="1"/>
</dbReference>
<feature type="transmembrane region" description="Helical" evidence="10">
    <location>
        <begin position="87"/>
        <end position="105"/>
    </location>
</feature>
<dbReference type="InterPro" id="IPR011712">
    <property type="entry name" value="Sig_transdc_His_kin_sub3_dim/P"/>
</dbReference>
<dbReference type="PANTHER" id="PTHR24421">
    <property type="entry name" value="NITRATE/NITRITE SENSOR PROTEIN NARX-RELATED"/>
    <property type="match status" value="1"/>
</dbReference>
<reference evidence="14 15" key="1">
    <citation type="submission" date="2017-10" db="EMBL/GenBank/DDBJ databases">
        <title>Sequencing the genomes of 1000 actinobacteria strains.</title>
        <authorList>
            <person name="Klenk H.-P."/>
        </authorList>
    </citation>
    <scope>NUCLEOTIDE SEQUENCE [LARGE SCALE GENOMIC DNA]</scope>
    <source>
        <strain evidence="14 15">DSM 46092</strain>
    </source>
</reference>
<evidence type="ECO:0000313" key="14">
    <source>
        <dbReference type="EMBL" id="PFG49643.1"/>
    </source>
</evidence>
<evidence type="ECO:0000256" key="2">
    <source>
        <dbReference type="ARBA" id="ARBA00012438"/>
    </source>
</evidence>
<dbReference type="CDD" id="cd16917">
    <property type="entry name" value="HATPase_UhpB-NarQ-NarX-like"/>
    <property type="match status" value="1"/>
</dbReference>
<dbReference type="GO" id="GO:0005524">
    <property type="term" value="F:ATP binding"/>
    <property type="evidence" value="ECO:0007669"/>
    <property type="project" value="UniProtKB-KW"/>
</dbReference>
<evidence type="ECO:0000313" key="15">
    <source>
        <dbReference type="Proteomes" id="UP000243542"/>
    </source>
</evidence>
<dbReference type="PANTHER" id="PTHR24421:SF10">
    <property type="entry name" value="NITRATE_NITRITE SENSOR PROTEIN NARQ"/>
    <property type="match status" value="1"/>
</dbReference>
<keyword evidence="5" id="KW-0547">Nucleotide-binding</keyword>
<evidence type="ECO:0000259" key="13">
    <source>
        <dbReference type="Pfam" id="PF23539"/>
    </source>
</evidence>
<evidence type="ECO:0000259" key="11">
    <source>
        <dbReference type="Pfam" id="PF02518"/>
    </source>
</evidence>
<evidence type="ECO:0000256" key="3">
    <source>
        <dbReference type="ARBA" id="ARBA00022553"/>
    </source>
</evidence>
<evidence type="ECO:0000256" key="1">
    <source>
        <dbReference type="ARBA" id="ARBA00000085"/>
    </source>
</evidence>
<keyword evidence="15" id="KW-1185">Reference proteome</keyword>
<evidence type="ECO:0000256" key="7">
    <source>
        <dbReference type="ARBA" id="ARBA00022840"/>
    </source>
</evidence>
<name>A0A2A9FFD3_9PSEU</name>
<evidence type="ECO:0000256" key="10">
    <source>
        <dbReference type="SAM" id="Phobius"/>
    </source>
</evidence>
<dbReference type="GO" id="GO:0000155">
    <property type="term" value="F:phosphorelay sensor kinase activity"/>
    <property type="evidence" value="ECO:0007669"/>
    <property type="project" value="InterPro"/>
</dbReference>
<dbReference type="Pfam" id="PF02518">
    <property type="entry name" value="HATPase_c"/>
    <property type="match status" value="1"/>
</dbReference>
<dbReference type="GO" id="GO:0046983">
    <property type="term" value="F:protein dimerization activity"/>
    <property type="evidence" value="ECO:0007669"/>
    <property type="project" value="InterPro"/>
</dbReference>
<dbReference type="InterPro" id="IPR036890">
    <property type="entry name" value="HATPase_C_sf"/>
</dbReference>
<keyword evidence="6 14" id="KW-0418">Kinase</keyword>
<evidence type="ECO:0000256" key="8">
    <source>
        <dbReference type="ARBA" id="ARBA00023012"/>
    </source>
</evidence>